<dbReference type="InterPro" id="IPR053860">
    <property type="entry name" value="DUF6932"/>
</dbReference>
<comment type="caution">
    <text evidence="2">The sequence shown here is derived from an EMBL/GenBank/DDBJ whole genome shotgun (WGS) entry which is preliminary data.</text>
</comment>
<gene>
    <name evidence="2" type="ORF">KS419_07255</name>
</gene>
<proteinExistence type="predicted"/>
<dbReference type="Pfam" id="PF22014">
    <property type="entry name" value="DUF6932"/>
    <property type="match status" value="1"/>
</dbReference>
<dbReference type="InterPro" id="IPR000157">
    <property type="entry name" value="TIR_dom"/>
</dbReference>
<dbReference type="EMBL" id="JAHQCS010000076">
    <property type="protein sequence ID" value="MBU9711528.1"/>
    <property type="molecule type" value="Genomic_DNA"/>
</dbReference>
<dbReference type="Proteomes" id="UP000784880">
    <property type="component" value="Unassembled WGS sequence"/>
</dbReference>
<evidence type="ECO:0000259" key="1">
    <source>
        <dbReference type="Pfam" id="PF13676"/>
    </source>
</evidence>
<dbReference type="RefSeq" id="WP_217065460.1">
    <property type="nucleotide sequence ID" value="NZ_JAHQCS010000076.1"/>
</dbReference>
<organism evidence="2 3">
    <name type="scientific">Evansella tamaricis</name>
    <dbReference type="NCBI Taxonomy" id="2069301"/>
    <lineage>
        <taxon>Bacteria</taxon>
        <taxon>Bacillati</taxon>
        <taxon>Bacillota</taxon>
        <taxon>Bacilli</taxon>
        <taxon>Bacillales</taxon>
        <taxon>Bacillaceae</taxon>
        <taxon>Evansella</taxon>
    </lineage>
</organism>
<evidence type="ECO:0000313" key="2">
    <source>
        <dbReference type="EMBL" id="MBU9711528.1"/>
    </source>
</evidence>
<protein>
    <submittedName>
        <fullName evidence="2">Toll/interleukin-1 receptor domain-containing protein</fullName>
    </submittedName>
</protein>
<feature type="domain" description="TIR" evidence="1">
    <location>
        <begin position="4"/>
        <end position="125"/>
    </location>
</feature>
<dbReference type="Pfam" id="PF13676">
    <property type="entry name" value="TIR_2"/>
    <property type="match status" value="1"/>
</dbReference>
<reference evidence="2 3" key="1">
    <citation type="submission" date="2021-06" db="EMBL/GenBank/DDBJ databases">
        <title>Bacillus sp. RD4P76, an endophyte from a halophyte.</title>
        <authorList>
            <person name="Sun J.-Q."/>
        </authorList>
    </citation>
    <scope>NUCLEOTIDE SEQUENCE [LARGE SCALE GENOMIC DNA]</scope>
    <source>
        <strain evidence="2 3">CGMCC 1.15917</strain>
    </source>
</reference>
<keyword evidence="3" id="KW-1185">Reference proteome</keyword>
<evidence type="ECO:0000313" key="3">
    <source>
        <dbReference type="Proteomes" id="UP000784880"/>
    </source>
</evidence>
<accession>A0ABS6JDH4</accession>
<name>A0ABS6JDH4_9BACI</name>
<keyword evidence="2" id="KW-0675">Receptor</keyword>
<sequence>MKRFFMNYVERDQQIADRLANDLELNGIRIVDEEMTPKMPTEENYFLQEQRVEESRHCDYLIIVLSEESVQSSFLKKLVAAFDSRVTDNRIIAILLEDVDISVNLLVNMVVFDFRDDYSSSFSKLKDYLLKEMVLPNRKRNKQSLFLPSSYQRAFAFEKGEVAVEVFGDASNFKTLPDFTDTGYLPPGVHTAEIKNILDRFASGPFRGKFRDVIRNIVNFSKRRRGSSLLFGGAFVSSFEQPVEINIVIVFKEAKDIPGRLRKLVIENTPIHLYYSSLDEPATIMNHLHSFSQTLHGDYTGIVKLELNGEIGNEKEEVKGFTGFQSGSTAPLKNSESGGSAPSTIEPQGMLVTMHGILTNAEWNTEIAPIASSQGWIFAPYVYRNNWIDLLFLSKRRRRIINHFRNWIFDMQMRYRDIPISIIAHSFGTFIIASYLTGFGSNIPVRFQSIILTGSIINRNFDWEKQYDEGKVIRVRNEVAANDSWVQRMPVGLLRLDPLFGRSGVNGFDQETAVLTQTATTIFNHHNVIRRDVVEQHWLPYLNANANLKW</sequence>